<dbReference type="Gene3D" id="2.60.120.1440">
    <property type="match status" value="1"/>
</dbReference>
<dbReference type="PATRIC" id="fig|1203610.3.peg.2543"/>
<dbReference type="Pfam" id="PF16344">
    <property type="entry name" value="FecR_C"/>
    <property type="match status" value="1"/>
</dbReference>
<feature type="transmembrane region" description="Helical" evidence="1">
    <location>
        <begin position="83"/>
        <end position="102"/>
    </location>
</feature>
<dbReference type="HOGENOM" id="CLU_050192_1_0_10"/>
<reference evidence="4 5" key="1">
    <citation type="submission" date="2013-04" db="EMBL/GenBank/DDBJ databases">
        <title>The Genome Sequence of Parabacteroides gordonii DSM 23371.</title>
        <authorList>
            <consortium name="The Broad Institute Genomics Platform"/>
            <person name="Earl A."/>
            <person name="Ward D."/>
            <person name="Feldgarden M."/>
            <person name="Gevers D."/>
            <person name="Martens E."/>
            <person name="Sakamoto M."/>
            <person name="Benno Y."/>
            <person name="Suzuki N."/>
            <person name="Matsunaga N."/>
            <person name="Koshihara K."/>
            <person name="Seki M."/>
            <person name="Komiya H."/>
            <person name="Walker B."/>
            <person name="Young S."/>
            <person name="Zeng Q."/>
            <person name="Gargeya S."/>
            <person name="Fitzgerald M."/>
            <person name="Haas B."/>
            <person name="Abouelleil A."/>
            <person name="Allen A.W."/>
            <person name="Alvarado L."/>
            <person name="Arachchi H.M."/>
            <person name="Berlin A.M."/>
            <person name="Chapman S.B."/>
            <person name="Gainer-Dewar J."/>
            <person name="Goldberg J."/>
            <person name="Griggs A."/>
            <person name="Gujja S."/>
            <person name="Hansen M."/>
            <person name="Howarth C."/>
            <person name="Imamovic A."/>
            <person name="Ireland A."/>
            <person name="Larimer J."/>
            <person name="McCowan C."/>
            <person name="Murphy C."/>
            <person name="Pearson M."/>
            <person name="Poon T.W."/>
            <person name="Priest M."/>
            <person name="Roberts A."/>
            <person name="Saif S."/>
            <person name="Shea T."/>
            <person name="Sisk P."/>
            <person name="Sykes S."/>
            <person name="Wortman J."/>
            <person name="Nusbaum C."/>
            <person name="Birren B."/>
        </authorList>
    </citation>
    <scope>NUCLEOTIDE SEQUENCE [LARGE SCALE GENOMIC DNA]</scope>
    <source>
        <strain evidence="4 5">MS-1</strain>
    </source>
</reference>
<dbReference type="Pfam" id="PF04773">
    <property type="entry name" value="FecR"/>
    <property type="match status" value="1"/>
</dbReference>
<dbReference type="InterPro" id="IPR006860">
    <property type="entry name" value="FecR"/>
</dbReference>
<accession>A0A0F5JC13</accession>
<dbReference type="EMBL" id="AQHW01000015">
    <property type="protein sequence ID" value="KKB55025.1"/>
    <property type="molecule type" value="Genomic_DNA"/>
</dbReference>
<proteinExistence type="predicted"/>
<dbReference type="RefSeq" id="WP_028729928.1">
    <property type="nucleotide sequence ID" value="NZ_KE386764.1"/>
</dbReference>
<dbReference type="Gene3D" id="3.55.50.30">
    <property type="match status" value="1"/>
</dbReference>
<dbReference type="PANTHER" id="PTHR30273:SF2">
    <property type="entry name" value="PROTEIN FECR"/>
    <property type="match status" value="1"/>
</dbReference>
<keyword evidence="1" id="KW-0472">Membrane</keyword>
<dbReference type="InterPro" id="IPR012373">
    <property type="entry name" value="Ferrdict_sens_TM"/>
</dbReference>
<evidence type="ECO:0000313" key="5">
    <source>
        <dbReference type="Proteomes" id="UP000033035"/>
    </source>
</evidence>
<evidence type="ECO:0000313" key="4">
    <source>
        <dbReference type="EMBL" id="KKB55025.1"/>
    </source>
</evidence>
<feature type="domain" description="FecR protein" evidence="2">
    <location>
        <begin position="181"/>
        <end position="270"/>
    </location>
</feature>
<evidence type="ECO:0000256" key="1">
    <source>
        <dbReference type="SAM" id="Phobius"/>
    </source>
</evidence>
<comment type="caution">
    <text evidence="4">The sequence shown here is derived from an EMBL/GenBank/DDBJ whole genome shotgun (WGS) entry which is preliminary data.</text>
</comment>
<sequence>MKSETIYQIILSVLADEATNEEHILFSQWIKKSEENRKEYNRIKRLYQISLRLPKETRVDTEQAWQIVRNQTIDKKKIFKFPVWTRYAAMVAIIVSLGIILFNEEVPSDTLSQMEQIDIKEFVEPTLLLENGEKIALSEESFSIKQEQVVIKNDKDNKLVYEAKKEVTKKTVLNNHLVIPKGRTYRLHLEDGSRIWLNSESELIYPEQFIGDKREVTLIGEAFFEVAPNPEKPFFVKTKGIEIIVLGTSFNVSCYGKENTISTTLVEGSVSIHTEQGEKQIITPSEQFTYNKKNHLTNIQTVNTELYTSWINGKYIFKDATLEEIIDKLQRWHDIYPNYMEEELKSKRFSITIDRQSTLDQILEVISFTSDVKLEKAGNSINIKKQRREE</sequence>
<protein>
    <recommendedName>
        <fullName evidence="6">FecR protein domain-containing protein</fullName>
    </recommendedName>
</protein>
<keyword evidence="1" id="KW-0812">Transmembrane</keyword>
<dbReference type="PANTHER" id="PTHR30273">
    <property type="entry name" value="PERIPLASMIC SIGNAL SENSOR AND SIGMA FACTOR ACTIVATOR FECR-RELATED"/>
    <property type="match status" value="1"/>
</dbReference>
<name>A0A0F5JC13_9BACT</name>
<evidence type="ECO:0008006" key="6">
    <source>
        <dbReference type="Google" id="ProtNLM"/>
    </source>
</evidence>
<gene>
    <name evidence="4" type="ORF">HMPREF1536_02478</name>
</gene>
<keyword evidence="1" id="KW-1133">Transmembrane helix</keyword>
<dbReference type="GO" id="GO:0016989">
    <property type="term" value="F:sigma factor antagonist activity"/>
    <property type="evidence" value="ECO:0007669"/>
    <property type="project" value="TreeGrafter"/>
</dbReference>
<dbReference type="STRING" id="1203610.HMPREF1536_02478"/>
<organism evidence="4 5">
    <name type="scientific">Parabacteroides gordonii MS-1 = DSM 23371</name>
    <dbReference type="NCBI Taxonomy" id="1203610"/>
    <lineage>
        <taxon>Bacteria</taxon>
        <taxon>Pseudomonadati</taxon>
        <taxon>Bacteroidota</taxon>
        <taxon>Bacteroidia</taxon>
        <taxon>Bacteroidales</taxon>
        <taxon>Tannerellaceae</taxon>
        <taxon>Parabacteroides</taxon>
    </lineage>
</organism>
<evidence type="ECO:0000259" key="2">
    <source>
        <dbReference type="Pfam" id="PF04773"/>
    </source>
</evidence>
<dbReference type="FunFam" id="2.60.120.1440:FF:000001">
    <property type="entry name" value="Putative anti-sigma factor"/>
    <property type="match status" value="1"/>
</dbReference>
<dbReference type="InterPro" id="IPR032508">
    <property type="entry name" value="FecR_C"/>
</dbReference>
<feature type="domain" description="Protein FecR C-terminal" evidence="3">
    <location>
        <begin position="314"/>
        <end position="383"/>
    </location>
</feature>
<dbReference type="Proteomes" id="UP000033035">
    <property type="component" value="Unassembled WGS sequence"/>
</dbReference>
<evidence type="ECO:0000259" key="3">
    <source>
        <dbReference type="Pfam" id="PF16344"/>
    </source>
</evidence>
<dbReference type="AlphaFoldDB" id="A0A0F5JC13"/>
<keyword evidence="5" id="KW-1185">Reference proteome</keyword>